<organism evidence="6">
    <name type="scientific">marine sediment metagenome</name>
    <dbReference type="NCBI Taxonomy" id="412755"/>
    <lineage>
        <taxon>unclassified sequences</taxon>
        <taxon>metagenomes</taxon>
        <taxon>ecological metagenomes</taxon>
    </lineage>
</organism>
<evidence type="ECO:0000256" key="3">
    <source>
        <dbReference type="ARBA" id="ARBA00023002"/>
    </source>
</evidence>
<dbReference type="Pfam" id="PF03241">
    <property type="entry name" value="HpaB"/>
    <property type="match status" value="1"/>
</dbReference>
<evidence type="ECO:0008006" key="7">
    <source>
        <dbReference type="Google" id="ProtNLM"/>
    </source>
</evidence>
<reference evidence="6" key="1">
    <citation type="journal article" date="2014" name="Front. Microbiol.">
        <title>High frequency of phylogenetically diverse reductive dehalogenase-homologous genes in deep subseafloor sedimentary metagenomes.</title>
        <authorList>
            <person name="Kawai M."/>
            <person name="Futagami T."/>
            <person name="Toyoda A."/>
            <person name="Takaki Y."/>
            <person name="Nishi S."/>
            <person name="Hori S."/>
            <person name="Arai W."/>
            <person name="Tsubouchi T."/>
            <person name="Morono Y."/>
            <person name="Uchiyama I."/>
            <person name="Ito T."/>
            <person name="Fujiyama A."/>
            <person name="Inagaki F."/>
            <person name="Takami H."/>
        </authorList>
    </citation>
    <scope>NUCLEOTIDE SEQUENCE</scope>
    <source>
        <strain evidence="6">Expedition CK06-06</strain>
    </source>
</reference>
<accession>X1UER3</accession>
<dbReference type="Gene3D" id="2.40.110.10">
    <property type="entry name" value="Butyryl-CoA Dehydrogenase, subunit A, domain 2"/>
    <property type="match status" value="1"/>
</dbReference>
<keyword evidence="2" id="KW-0274">FAD</keyword>
<gene>
    <name evidence="6" type="ORF">S12H4_35388</name>
</gene>
<dbReference type="InterPro" id="IPR004925">
    <property type="entry name" value="HpaB/PvcC/4-BUDH"/>
</dbReference>
<feature type="domain" description="HpaB/PvcC/4-BUDH N-terminal" evidence="5">
    <location>
        <begin position="2"/>
        <end position="205"/>
    </location>
</feature>
<dbReference type="InterPro" id="IPR036250">
    <property type="entry name" value="AcylCo_DH-like_C"/>
</dbReference>
<sequence length="271" mass="30060">LPEYRELFTMMEGGEEVPFSFKVPENPEDLQRRRDILQALGRLGAGGSRLTGIDGLNGVAYGTSQVDAALGTHYAENMAKYRAWCKKNDPSICAAVSDPKGHRKYHAEDPRQGHKDFYVRIVDRNNEGIVITGCKLHISQAIISNELMLLPSRNHNETGKDYAVACAVPCNAKGVTFIGTGGSYGGGHPMIIFEDVFVPWERVFLAGEWQFTREIATSFARYHRLTAATYKSSQLDALAGLAMLMAEYNGLTHATRIQDMLAWFAMYTTVT</sequence>
<feature type="domain" description="HpaB/PvcC/4-BUDH C-terminal" evidence="4">
    <location>
        <begin position="214"/>
        <end position="269"/>
    </location>
</feature>
<dbReference type="Pfam" id="PF11794">
    <property type="entry name" value="HpaB_N"/>
    <property type="match status" value="1"/>
</dbReference>
<name>X1UER3_9ZZZZ</name>
<feature type="non-terminal residue" evidence="6">
    <location>
        <position position="1"/>
    </location>
</feature>
<dbReference type="InterPro" id="IPR009100">
    <property type="entry name" value="AcylCoA_DH/oxidase_NM_dom_sf"/>
</dbReference>
<evidence type="ECO:0000259" key="4">
    <source>
        <dbReference type="Pfam" id="PF03241"/>
    </source>
</evidence>
<dbReference type="SUPFAM" id="SSF56645">
    <property type="entry name" value="Acyl-CoA dehydrogenase NM domain-like"/>
    <property type="match status" value="1"/>
</dbReference>
<dbReference type="SUPFAM" id="SSF47203">
    <property type="entry name" value="Acyl-CoA dehydrogenase C-terminal domain-like"/>
    <property type="match status" value="1"/>
</dbReference>
<comment type="caution">
    <text evidence="6">The sequence shown here is derived from an EMBL/GenBank/DDBJ whole genome shotgun (WGS) entry which is preliminary data.</text>
</comment>
<dbReference type="Gene3D" id="1.20.140.10">
    <property type="entry name" value="Butyryl-CoA Dehydrogenase, subunit A, domain 3"/>
    <property type="match status" value="1"/>
</dbReference>
<evidence type="ECO:0000259" key="5">
    <source>
        <dbReference type="Pfam" id="PF11794"/>
    </source>
</evidence>
<dbReference type="PANTHER" id="PTHR36117">
    <property type="entry name" value="4-HYDROXYPHENYLACETATE 3-MONOOXYGENASE-RELATED"/>
    <property type="match status" value="1"/>
</dbReference>
<proteinExistence type="predicted"/>
<dbReference type="InterPro" id="IPR024719">
    <property type="entry name" value="HpaB/PvcC/4-BUDH_C"/>
</dbReference>
<dbReference type="PANTHER" id="PTHR36117:SF3">
    <property type="entry name" value="4-HYDROXYPHENYLACETATE 3-MONOOXYGENASE-RELATED"/>
    <property type="match status" value="1"/>
</dbReference>
<dbReference type="Gene3D" id="1.10.3140.10">
    <property type="entry name" value="4-hydroxybutyryl-coa dehydratase, domain 1"/>
    <property type="match status" value="1"/>
</dbReference>
<evidence type="ECO:0000313" key="6">
    <source>
        <dbReference type="EMBL" id="GAI98370.1"/>
    </source>
</evidence>
<keyword evidence="3" id="KW-0560">Oxidoreductase</keyword>
<protein>
    <recommendedName>
        <fullName evidence="7">HpaB/PvcC/4-BUDH N-terminal domain-containing protein</fullName>
    </recommendedName>
</protein>
<dbReference type="InterPro" id="IPR046373">
    <property type="entry name" value="Acyl-CoA_Oxase/DH_mid-dom_sf"/>
</dbReference>
<evidence type="ECO:0000256" key="2">
    <source>
        <dbReference type="ARBA" id="ARBA00022827"/>
    </source>
</evidence>
<keyword evidence="1" id="KW-0285">Flavoprotein</keyword>
<dbReference type="AlphaFoldDB" id="X1UER3"/>
<dbReference type="EMBL" id="BARW01021011">
    <property type="protein sequence ID" value="GAI98370.1"/>
    <property type="molecule type" value="Genomic_DNA"/>
</dbReference>
<dbReference type="GO" id="GO:0016627">
    <property type="term" value="F:oxidoreductase activity, acting on the CH-CH group of donors"/>
    <property type="evidence" value="ECO:0007669"/>
    <property type="project" value="InterPro"/>
</dbReference>
<feature type="non-terminal residue" evidence="6">
    <location>
        <position position="271"/>
    </location>
</feature>
<evidence type="ECO:0000256" key="1">
    <source>
        <dbReference type="ARBA" id="ARBA00022630"/>
    </source>
</evidence>
<dbReference type="InterPro" id="IPR024674">
    <property type="entry name" value="HpaB/PvcC/4-BUDH_N"/>
</dbReference>